<gene>
    <name evidence="4" type="ORF">ENSA7_55310</name>
</gene>
<feature type="signal peptide" evidence="2">
    <location>
        <begin position="1"/>
        <end position="21"/>
    </location>
</feature>
<dbReference type="AlphaFoldDB" id="A0A2S9YCC1"/>
<name>A0A2S9YCC1_9BACT</name>
<feature type="domain" description="ThuA-like" evidence="3">
    <location>
        <begin position="169"/>
        <end position="356"/>
    </location>
</feature>
<reference evidence="4 5" key="1">
    <citation type="submission" date="2018-03" db="EMBL/GenBank/DDBJ databases">
        <title>Draft Genome Sequences of the Obligatory Marine Myxobacteria Enhygromyxa salina SWB007.</title>
        <authorList>
            <person name="Poehlein A."/>
            <person name="Moghaddam J.A."/>
            <person name="Harms H."/>
            <person name="Alanjari M."/>
            <person name="Koenig G.M."/>
            <person name="Daniel R."/>
            <person name="Schaeberle T.F."/>
        </authorList>
    </citation>
    <scope>NUCLEOTIDE SEQUENCE [LARGE SCALE GENOMIC DNA]</scope>
    <source>
        <strain evidence="4 5">SWB007</strain>
    </source>
</reference>
<evidence type="ECO:0000256" key="2">
    <source>
        <dbReference type="SAM" id="SignalP"/>
    </source>
</evidence>
<dbReference type="PROSITE" id="PS51257">
    <property type="entry name" value="PROKAR_LIPOPROTEIN"/>
    <property type="match status" value="1"/>
</dbReference>
<dbReference type="Pfam" id="PF06283">
    <property type="entry name" value="ThuA"/>
    <property type="match status" value="1"/>
</dbReference>
<comment type="caution">
    <text evidence="4">The sequence shown here is derived from an EMBL/GenBank/DDBJ whole genome shotgun (WGS) entry which is preliminary data.</text>
</comment>
<evidence type="ECO:0000313" key="5">
    <source>
        <dbReference type="Proteomes" id="UP000238823"/>
    </source>
</evidence>
<dbReference type="RefSeq" id="WP_106092410.1">
    <property type="nucleotide sequence ID" value="NZ_PVNL01000111.1"/>
</dbReference>
<dbReference type="Proteomes" id="UP000238823">
    <property type="component" value="Unassembled WGS sequence"/>
</dbReference>
<evidence type="ECO:0000259" key="3">
    <source>
        <dbReference type="Pfam" id="PF06283"/>
    </source>
</evidence>
<dbReference type="SUPFAM" id="SSF52317">
    <property type="entry name" value="Class I glutamine amidotransferase-like"/>
    <property type="match status" value="1"/>
</dbReference>
<sequence>MFATPPRCATFVLLLFISGCAEDPSARALTQSTSAPTSDSATAETATTDSDSSTQSSSDTDDTTSTTQTDSTGPTDDETTTTGEPLPPDIICEPWAVPSDAHDQSVVPVEVEPEDPNATKIVLVAGAPSLTHPLGAHEFFAGTALLAKMLCQTPGVVPVIVKDGWPTDEAIFTGADAIVFYLDGGDSHPLTDPNKLAVLAEHIDAGAGFVNLHYAVDYSPALGAQILPWLGGYYESGYSVNPIWQTNYAEFAAHPVTNGVTPMTIEDEWYYNMRWVEGELGITRILEDVPPEWTRTTPDTQAHPGRSEVTAWAYDREDGGRGFGFTGGHWYGNWIDTPETPHAPMFRRVVVHGILWSAHHPIPDGGAPVALDPADNGRWLDTK</sequence>
<dbReference type="Gene3D" id="3.40.50.880">
    <property type="match status" value="1"/>
</dbReference>
<evidence type="ECO:0000256" key="1">
    <source>
        <dbReference type="SAM" id="MobiDB-lite"/>
    </source>
</evidence>
<evidence type="ECO:0000313" key="4">
    <source>
        <dbReference type="EMBL" id="PRQ02702.1"/>
    </source>
</evidence>
<proteinExistence type="predicted"/>
<feature type="chain" id="PRO_5015704416" evidence="2">
    <location>
        <begin position="22"/>
        <end position="383"/>
    </location>
</feature>
<accession>A0A2S9YCC1</accession>
<keyword evidence="2" id="KW-0732">Signal</keyword>
<feature type="region of interest" description="Disordered" evidence="1">
    <location>
        <begin position="28"/>
        <end position="95"/>
    </location>
</feature>
<organism evidence="4 5">
    <name type="scientific">Enhygromyxa salina</name>
    <dbReference type="NCBI Taxonomy" id="215803"/>
    <lineage>
        <taxon>Bacteria</taxon>
        <taxon>Pseudomonadati</taxon>
        <taxon>Myxococcota</taxon>
        <taxon>Polyangia</taxon>
        <taxon>Nannocystales</taxon>
        <taxon>Nannocystaceae</taxon>
        <taxon>Enhygromyxa</taxon>
    </lineage>
</organism>
<feature type="compositionally biased region" description="Low complexity" evidence="1">
    <location>
        <begin position="30"/>
        <end position="84"/>
    </location>
</feature>
<dbReference type="InterPro" id="IPR029010">
    <property type="entry name" value="ThuA-like"/>
</dbReference>
<dbReference type="InterPro" id="IPR029062">
    <property type="entry name" value="Class_I_gatase-like"/>
</dbReference>
<dbReference type="OrthoDB" id="251914at2"/>
<protein>
    <submittedName>
        <fullName evidence="4">Trehalose utilization</fullName>
    </submittedName>
</protein>
<dbReference type="EMBL" id="PVNL01000111">
    <property type="protein sequence ID" value="PRQ02702.1"/>
    <property type="molecule type" value="Genomic_DNA"/>
</dbReference>